<organism evidence="2 3">
    <name type="scientific">Alcaligenes parafaecalis</name>
    <dbReference type="NCBI Taxonomy" id="171260"/>
    <lineage>
        <taxon>Bacteria</taxon>
        <taxon>Pseudomonadati</taxon>
        <taxon>Pseudomonadota</taxon>
        <taxon>Betaproteobacteria</taxon>
        <taxon>Burkholderiales</taxon>
        <taxon>Alcaligenaceae</taxon>
        <taxon>Alcaligenes</taxon>
    </lineage>
</organism>
<dbReference type="EMBL" id="JAPKNA010000002">
    <property type="protein sequence ID" value="MCX5464034.1"/>
    <property type="molecule type" value="Genomic_DNA"/>
</dbReference>
<proteinExistence type="predicted"/>
<feature type="compositionally biased region" description="Polar residues" evidence="1">
    <location>
        <begin position="89"/>
        <end position="99"/>
    </location>
</feature>
<evidence type="ECO:0000313" key="3">
    <source>
        <dbReference type="Proteomes" id="UP001209916"/>
    </source>
</evidence>
<dbReference type="Proteomes" id="UP001209916">
    <property type="component" value="Unassembled WGS sequence"/>
</dbReference>
<name>A0ABT3VKL0_9BURK</name>
<protein>
    <submittedName>
        <fullName evidence="2">Uncharacterized protein</fullName>
    </submittedName>
</protein>
<reference evidence="2 3" key="1">
    <citation type="submission" date="2022-11" db="EMBL/GenBank/DDBJ databases">
        <title>Biodiversity and phylogenetic relationships of bacteria.</title>
        <authorList>
            <person name="Machado R.A.R."/>
            <person name="Bhat A."/>
            <person name="Loulou A."/>
            <person name="Kallel S."/>
        </authorList>
    </citation>
    <scope>NUCLEOTIDE SEQUENCE [LARGE SCALE GENOMIC DNA]</scope>
    <source>
        <strain evidence="2 3">DSM 13975</strain>
    </source>
</reference>
<feature type="region of interest" description="Disordered" evidence="1">
    <location>
        <begin position="78"/>
        <end position="99"/>
    </location>
</feature>
<evidence type="ECO:0000313" key="2">
    <source>
        <dbReference type="EMBL" id="MCX5464034.1"/>
    </source>
</evidence>
<sequence>MKLTAFDGQGVIAQLKTMFAAQSLYRLGDLPAMVHVEILHTPQNGVNSRDHNAKTATNQTALDLLIATAGTMWMKSSKNGARLDPQASPRFTATYHQRR</sequence>
<dbReference type="RefSeq" id="WP_266120619.1">
    <property type="nucleotide sequence ID" value="NZ_JAPKNA010000002.1"/>
</dbReference>
<keyword evidence="3" id="KW-1185">Reference proteome</keyword>
<gene>
    <name evidence="2" type="ORF">OSH09_07545</name>
</gene>
<accession>A0ABT3VKL0</accession>
<evidence type="ECO:0000256" key="1">
    <source>
        <dbReference type="SAM" id="MobiDB-lite"/>
    </source>
</evidence>
<comment type="caution">
    <text evidence="2">The sequence shown here is derived from an EMBL/GenBank/DDBJ whole genome shotgun (WGS) entry which is preliminary data.</text>
</comment>